<comment type="caution">
    <text evidence="2">The sequence shown here is derived from an EMBL/GenBank/DDBJ whole genome shotgun (WGS) entry which is preliminary data.</text>
</comment>
<keyword evidence="3" id="KW-1185">Reference proteome</keyword>
<evidence type="ECO:0000259" key="1">
    <source>
        <dbReference type="Pfam" id="PF07593"/>
    </source>
</evidence>
<gene>
    <name evidence="2" type="ORF">GCM10012275_64840</name>
</gene>
<evidence type="ECO:0000313" key="3">
    <source>
        <dbReference type="Proteomes" id="UP000637578"/>
    </source>
</evidence>
<name>A0A8J3CEZ1_9PSEU</name>
<feature type="domain" description="ASPIC/UnbV" evidence="1">
    <location>
        <begin position="109"/>
        <end position="168"/>
    </location>
</feature>
<dbReference type="AlphaFoldDB" id="A0A8J3CEZ1"/>
<reference evidence="2" key="2">
    <citation type="submission" date="2020-09" db="EMBL/GenBank/DDBJ databases">
        <authorList>
            <person name="Sun Q."/>
            <person name="Zhou Y."/>
        </authorList>
    </citation>
    <scope>NUCLEOTIDE SEQUENCE</scope>
    <source>
        <strain evidence="2">CGMCC 4.5737</strain>
    </source>
</reference>
<evidence type="ECO:0000313" key="2">
    <source>
        <dbReference type="EMBL" id="GGM85123.1"/>
    </source>
</evidence>
<organism evidence="2 3">
    <name type="scientific">Longimycelium tulufanense</name>
    <dbReference type="NCBI Taxonomy" id="907463"/>
    <lineage>
        <taxon>Bacteria</taxon>
        <taxon>Bacillati</taxon>
        <taxon>Actinomycetota</taxon>
        <taxon>Actinomycetes</taxon>
        <taxon>Pseudonocardiales</taxon>
        <taxon>Pseudonocardiaceae</taxon>
        <taxon>Longimycelium</taxon>
    </lineage>
</organism>
<protein>
    <recommendedName>
        <fullName evidence="1">ASPIC/UnbV domain-containing protein</fullName>
    </recommendedName>
</protein>
<accession>A0A8J3CEZ1</accession>
<reference evidence="2" key="1">
    <citation type="journal article" date="2014" name="Int. J. Syst. Evol. Microbiol.">
        <title>Complete genome sequence of Corynebacterium casei LMG S-19264T (=DSM 44701T), isolated from a smear-ripened cheese.</title>
        <authorList>
            <consortium name="US DOE Joint Genome Institute (JGI-PGF)"/>
            <person name="Walter F."/>
            <person name="Albersmeier A."/>
            <person name="Kalinowski J."/>
            <person name="Ruckert C."/>
        </authorList>
    </citation>
    <scope>NUCLEOTIDE SEQUENCE</scope>
    <source>
        <strain evidence="2">CGMCC 4.5737</strain>
    </source>
</reference>
<dbReference type="Pfam" id="PF07593">
    <property type="entry name" value="UnbV_ASPIC"/>
    <property type="match status" value="1"/>
</dbReference>
<sequence length="188" mass="20041">MGNDELLRFPQVWPNFQPGDDLSGREHNPFWVRDDDGRYFDIANALGLGQPDVSRGFAFGDIDGDGRLDAVLANQWQDSRLLRNTSTAAGPAADVRLVLPTANGTSRPAIGAQIELTGTGSSGKAQLYPANGHAGVSSTALHLALPDTTDHEAIVSWVDEAGQHRARIQIGPGHRTVVLNPDGTAVTR</sequence>
<dbReference type="SUPFAM" id="SSF69318">
    <property type="entry name" value="Integrin alpha N-terminal domain"/>
    <property type="match status" value="1"/>
</dbReference>
<dbReference type="InterPro" id="IPR028994">
    <property type="entry name" value="Integrin_alpha_N"/>
</dbReference>
<proteinExistence type="predicted"/>
<dbReference type="Proteomes" id="UP000637578">
    <property type="component" value="Unassembled WGS sequence"/>
</dbReference>
<dbReference type="InterPro" id="IPR011519">
    <property type="entry name" value="UnbV_ASPIC"/>
</dbReference>
<dbReference type="EMBL" id="BMMK01000101">
    <property type="protein sequence ID" value="GGM85123.1"/>
    <property type="molecule type" value="Genomic_DNA"/>
</dbReference>